<dbReference type="GO" id="GO:0005634">
    <property type="term" value="C:nucleus"/>
    <property type="evidence" value="ECO:0007669"/>
    <property type="project" value="TreeGrafter"/>
</dbReference>
<feature type="compositionally biased region" description="Low complexity" evidence="2">
    <location>
        <begin position="161"/>
        <end position="175"/>
    </location>
</feature>
<feature type="region of interest" description="Disordered" evidence="2">
    <location>
        <begin position="147"/>
        <end position="175"/>
    </location>
</feature>
<dbReference type="PANTHER" id="PTHR13690:SF103">
    <property type="entry name" value="BZIP TRANSCRIPTION FACTOR 18"/>
    <property type="match status" value="1"/>
</dbReference>
<gene>
    <name evidence="3" type="ORF">F3Y22_tig00010533pilonHSYRG00143</name>
</gene>
<dbReference type="PANTHER" id="PTHR13690">
    <property type="entry name" value="TRANSCRIPTION FACTOR POSF21-RELATED"/>
    <property type="match status" value="1"/>
</dbReference>
<keyword evidence="4" id="KW-1185">Reference proteome</keyword>
<evidence type="ECO:0000313" key="3">
    <source>
        <dbReference type="EMBL" id="KAE8724298.1"/>
    </source>
</evidence>
<accession>A0A6A3C9V8</accession>
<name>A0A6A3C9V8_HIBSY</name>
<sequence>MSELERKVQTLQTEATTLSARLTLFQRDVTSLTTENTELKLLLQAMEQQARLRDAFSGQLKKEVETLKLATREATPTGLGMHNIPYTQSSFFLPQPRHIQVDTQNIQMPPFHPFQSNTFTTNQPAVGASYSHSFSDMMQQDPLGQLQGLDISSRGSHSVKSDGSSISASESSGTL</sequence>
<dbReference type="Proteomes" id="UP000436088">
    <property type="component" value="Unassembled WGS sequence"/>
</dbReference>
<protein>
    <submittedName>
        <fullName evidence="3">Transcription factor RF2b</fullName>
    </submittedName>
</protein>
<keyword evidence="1" id="KW-0175">Coiled coil</keyword>
<evidence type="ECO:0000256" key="2">
    <source>
        <dbReference type="SAM" id="MobiDB-lite"/>
    </source>
</evidence>
<dbReference type="AlphaFoldDB" id="A0A6A3C9V8"/>
<organism evidence="3 4">
    <name type="scientific">Hibiscus syriacus</name>
    <name type="common">Rose of Sharon</name>
    <dbReference type="NCBI Taxonomy" id="106335"/>
    <lineage>
        <taxon>Eukaryota</taxon>
        <taxon>Viridiplantae</taxon>
        <taxon>Streptophyta</taxon>
        <taxon>Embryophyta</taxon>
        <taxon>Tracheophyta</taxon>
        <taxon>Spermatophyta</taxon>
        <taxon>Magnoliopsida</taxon>
        <taxon>eudicotyledons</taxon>
        <taxon>Gunneridae</taxon>
        <taxon>Pentapetalae</taxon>
        <taxon>rosids</taxon>
        <taxon>malvids</taxon>
        <taxon>Malvales</taxon>
        <taxon>Malvaceae</taxon>
        <taxon>Malvoideae</taxon>
        <taxon>Hibiscus</taxon>
    </lineage>
</organism>
<reference evidence="3" key="1">
    <citation type="submission" date="2019-09" db="EMBL/GenBank/DDBJ databases">
        <title>Draft genome information of white flower Hibiscus syriacus.</title>
        <authorList>
            <person name="Kim Y.-M."/>
        </authorList>
    </citation>
    <scope>NUCLEOTIDE SEQUENCE [LARGE SCALE GENOMIC DNA]</scope>
    <source>
        <strain evidence="3">YM2019G1</strain>
    </source>
</reference>
<dbReference type="Gene3D" id="1.20.5.170">
    <property type="match status" value="1"/>
</dbReference>
<evidence type="ECO:0000256" key="1">
    <source>
        <dbReference type="SAM" id="Coils"/>
    </source>
</evidence>
<dbReference type="EMBL" id="VEPZ02000472">
    <property type="protein sequence ID" value="KAE8724298.1"/>
    <property type="molecule type" value="Genomic_DNA"/>
</dbReference>
<proteinExistence type="predicted"/>
<comment type="caution">
    <text evidence="3">The sequence shown here is derived from an EMBL/GenBank/DDBJ whole genome shotgun (WGS) entry which is preliminary data.</text>
</comment>
<dbReference type="GO" id="GO:0003700">
    <property type="term" value="F:DNA-binding transcription factor activity"/>
    <property type="evidence" value="ECO:0007669"/>
    <property type="project" value="TreeGrafter"/>
</dbReference>
<feature type="coiled-coil region" evidence="1">
    <location>
        <begin position="1"/>
        <end position="49"/>
    </location>
</feature>
<evidence type="ECO:0000313" key="4">
    <source>
        <dbReference type="Proteomes" id="UP000436088"/>
    </source>
</evidence>